<dbReference type="Gene3D" id="3.40.50.150">
    <property type="entry name" value="Vaccinia Virus protein VP39"/>
    <property type="match status" value="1"/>
</dbReference>
<dbReference type="AlphaFoldDB" id="A0A838XQ31"/>
<proteinExistence type="predicted"/>
<gene>
    <name evidence="1" type="ORF">H1W37_13040</name>
</gene>
<reference evidence="1 2" key="2">
    <citation type="submission" date="2020-08" db="EMBL/GenBank/DDBJ databases">
        <title>Stappia taiwanensis sp. nov., isolated from a coastal thermal spring.</title>
        <authorList>
            <person name="Kampfer P."/>
        </authorList>
    </citation>
    <scope>NUCLEOTIDE SEQUENCE [LARGE SCALE GENOMIC DNA]</scope>
    <source>
        <strain evidence="1 2">DSM 23284</strain>
    </source>
</reference>
<dbReference type="GO" id="GO:0032259">
    <property type="term" value="P:methylation"/>
    <property type="evidence" value="ECO:0007669"/>
    <property type="project" value="UniProtKB-KW"/>
</dbReference>
<name>A0A838XQ31_9HYPH</name>
<dbReference type="GO" id="GO:0008168">
    <property type="term" value="F:methyltransferase activity"/>
    <property type="evidence" value="ECO:0007669"/>
    <property type="project" value="UniProtKB-KW"/>
</dbReference>
<keyword evidence="1" id="KW-0489">Methyltransferase</keyword>
<protein>
    <submittedName>
        <fullName evidence="1">Class I SAM-dependent methyltransferase</fullName>
    </submittedName>
</protein>
<sequence>MSGFSHQWLALREPVDLRARNAAVREAFVSALKQRQAQLQRPLTLLDLGSGTGASARALSPHLPFPHRWRLAEFDPALVAIAQDLTLPSDVPVEVVEADLADGVPPGLLDGVDAVTTSAFLDLVSSDWLDRLATDLARARLPFLAMLTYDGRLSVSPPHPFDETVRAAMNTHQRGDKGFGPALGPEAADHAARTFAAAGFKITEGQSDWQARSDETGFQEMLLDGWITAAREMGVDQEGLAGFSAAHRKALAEKRLTSHVGHRDMAALID</sequence>
<dbReference type="InterPro" id="IPR029063">
    <property type="entry name" value="SAM-dependent_MTases_sf"/>
</dbReference>
<comment type="caution">
    <text evidence="1">The sequence shown here is derived from an EMBL/GenBank/DDBJ whole genome shotgun (WGS) entry which is preliminary data.</text>
</comment>
<keyword evidence="2" id="KW-1185">Reference proteome</keyword>
<dbReference type="Proteomes" id="UP000559404">
    <property type="component" value="Unassembled WGS sequence"/>
</dbReference>
<dbReference type="RefSeq" id="WP_181760784.1">
    <property type="nucleotide sequence ID" value="NZ_BMCR01000003.1"/>
</dbReference>
<evidence type="ECO:0000313" key="2">
    <source>
        <dbReference type="Proteomes" id="UP000559404"/>
    </source>
</evidence>
<evidence type="ECO:0000313" key="1">
    <source>
        <dbReference type="EMBL" id="MBA4612585.1"/>
    </source>
</evidence>
<reference evidence="1 2" key="1">
    <citation type="submission" date="2020-07" db="EMBL/GenBank/DDBJ databases">
        <authorList>
            <person name="Li M."/>
        </authorList>
    </citation>
    <scope>NUCLEOTIDE SEQUENCE [LARGE SCALE GENOMIC DNA]</scope>
    <source>
        <strain evidence="1 2">DSM 23284</strain>
    </source>
</reference>
<organism evidence="1 2">
    <name type="scientific">Stappia taiwanensis</name>
    <dbReference type="NCBI Taxonomy" id="992267"/>
    <lineage>
        <taxon>Bacteria</taxon>
        <taxon>Pseudomonadati</taxon>
        <taxon>Pseudomonadota</taxon>
        <taxon>Alphaproteobacteria</taxon>
        <taxon>Hyphomicrobiales</taxon>
        <taxon>Stappiaceae</taxon>
        <taxon>Stappia</taxon>
    </lineage>
</organism>
<accession>A0A838XQ31</accession>
<keyword evidence="1" id="KW-0808">Transferase</keyword>
<dbReference type="EMBL" id="JACEON010000012">
    <property type="protein sequence ID" value="MBA4612585.1"/>
    <property type="molecule type" value="Genomic_DNA"/>
</dbReference>
<dbReference type="SUPFAM" id="SSF53335">
    <property type="entry name" value="S-adenosyl-L-methionine-dependent methyltransferases"/>
    <property type="match status" value="1"/>
</dbReference>